<proteinExistence type="predicted"/>
<dbReference type="EMBL" id="RBAM01000014">
    <property type="protein sequence ID" value="RKN64531.1"/>
    <property type="molecule type" value="Genomic_DNA"/>
</dbReference>
<keyword evidence="3" id="KW-1185">Reference proteome</keyword>
<feature type="compositionally biased region" description="Low complexity" evidence="1">
    <location>
        <begin position="61"/>
        <end position="89"/>
    </location>
</feature>
<feature type="compositionally biased region" description="Low complexity" evidence="1">
    <location>
        <begin position="196"/>
        <end position="206"/>
    </location>
</feature>
<protein>
    <submittedName>
        <fullName evidence="2">Uncharacterized protein</fullName>
    </submittedName>
</protein>
<evidence type="ECO:0000313" key="2">
    <source>
        <dbReference type="EMBL" id="RKN64531.1"/>
    </source>
</evidence>
<dbReference type="AlphaFoldDB" id="A0A3B0AWF7"/>
<dbReference type="RefSeq" id="WP_120758398.1">
    <property type="nucleotide sequence ID" value="NZ_JBFADQ010000029.1"/>
</dbReference>
<accession>A0A3B0AWF7</accession>
<gene>
    <name evidence="2" type="ORF">D7231_28275</name>
</gene>
<organism evidence="2 3">
    <name type="scientific">Streptomyces klenkii</name>
    <dbReference type="NCBI Taxonomy" id="1420899"/>
    <lineage>
        <taxon>Bacteria</taxon>
        <taxon>Bacillati</taxon>
        <taxon>Actinomycetota</taxon>
        <taxon>Actinomycetes</taxon>
        <taxon>Kitasatosporales</taxon>
        <taxon>Streptomycetaceae</taxon>
        <taxon>Streptomyces</taxon>
    </lineage>
</organism>
<name>A0A3B0AWF7_9ACTN</name>
<evidence type="ECO:0000313" key="3">
    <source>
        <dbReference type="Proteomes" id="UP000270343"/>
    </source>
</evidence>
<dbReference type="Proteomes" id="UP000270343">
    <property type="component" value="Unassembled WGS sequence"/>
</dbReference>
<feature type="compositionally biased region" description="Pro residues" evidence="1">
    <location>
        <begin position="149"/>
        <end position="164"/>
    </location>
</feature>
<feature type="compositionally biased region" description="Pro residues" evidence="1">
    <location>
        <begin position="181"/>
        <end position="195"/>
    </location>
</feature>
<comment type="caution">
    <text evidence="2">The sequence shown here is derived from an EMBL/GenBank/DDBJ whole genome shotgun (WGS) entry which is preliminary data.</text>
</comment>
<feature type="region of interest" description="Disordered" evidence="1">
    <location>
        <begin position="13"/>
        <end position="233"/>
    </location>
</feature>
<dbReference type="OrthoDB" id="5193567at2"/>
<evidence type="ECO:0000256" key="1">
    <source>
        <dbReference type="SAM" id="MobiDB-lite"/>
    </source>
</evidence>
<reference evidence="2 3" key="1">
    <citation type="journal article" date="2015" name="Antonie Van Leeuwenhoek">
        <title>Streptomyces klenkii sp. nov., isolated from deep marine sediment.</title>
        <authorList>
            <person name="Veyisoglu A."/>
            <person name="Sahin N."/>
        </authorList>
    </citation>
    <scope>NUCLEOTIDE SEQUENCE [LARGE SCALE GENOMIC DNA]</scope>
    <source>
        <strain evidence="2 3">KCTC 29202</strain>
    </source>
</reference>
<sequence length="233" mass="23399">MTVMAAVAMAAAGCVSVSQPPSSHAPPRLPGHARPGDPAPGRAREGLITIGPDGAGGPQSPGQDAGAATAGDGPAGSAPGPDGAIAPSGRFRLRDDGGPPGTYGFGDPPGPSHDGAEPSRSAGSPWLPHPPRRAGRSWASPDRPASPDFSPPLPQSEVPAPPPEQQHTADSPPASESRQEAPPPAQAPPPAPAPAPRARTNPRNNNVCAMGREHGRWQQGGDASRICDSVYGH</sequence>